<dbReference type="Proteomes" id="UP001189757">
    <property type="component" value="Unassembled WGS sequence"/>
</dbReference>
<dbReference type="RefSeq" id="WP_316681469.1">
    <property type="nucleotide sequence ID" value="NZ_CATZLL010000008.1"/>
</dbReference>
<evidence type="ECO:0008006" key="4">
    <source>
        <dbReference type="Google" id="ProtNLM"/>
    </source>
</evidence>
<accession>A0ABM9K861</accession>
<organism evidence="2 3">
    <name type="scientific">Ralstonia flaminis</name>
    <dbReference type="NCBI Taxonomy" id="3058597"/>
    <lineage>
        <taxon>Bacteria</taxon>
        <taxon>Pseudomonadati</taxon>
        <taxon>Pseudomonadota</taxon>
        <taxon>Betaproteobacteria</taxon>
        <taxon>Burkholderiales</taxon>
        <taxon>Burkholderiaceae</taxon>
        <taxon>Ralstonia</taxon>
    </lineage>
</organism>
<reference evidence="2 3" key="1">
    <citation type="submission" date="2023-07" db="EMBL/GenBank/DDBJ databases">
        <authorList>
            <person name="Peeters C."/>
        </authorList>
    </citation>
    <scope>NUCLEOTIDE SEQUENCE [LARGE SCALE GENOMIC DNA]</scope>
    <source>
        <strain evidence="2 3">LMG 18101</strain>
    </source>
</reference>
<proteinExistence type="predicted"/>
<feature type="chain" id="PRO_5045586706" description="DUF4852 domain-containing protein" evidence="1">
    <location>
        <begin position="29"/>
        <end position="261"/>
    </location>
</feature>
<evidence type="ECO:0000256" key="1">
    <source>
        <dbReference type="SAM" id="SignalP"/>
    </source>
</evidence>
<gene>
    <name evidence="2" type="ORF">LMG18101_02835</name>
</gene>
<keyword evidence="3" id="KW-1185">Reference proteome</keyword>
<sequence>MLMTTHSARQIAHACALLFALSGTLNLAACGDKAADAAKATAAAPTTPNLAQATSPQALRDTQAAAAREALPKADASTPDSSYVTLDSGNQLMYAYLALTGMPPDYPQIASNISKDYARATDEFRKHDLLTALTPRIDADIAAAKSRRYFKMTVPNPISKYNFEQKGFPLDNSLWEAGAYRYFFDNGEYKLGFSNGDAFHYLKVDDEASARAIEAQRARFDAVKLTVYGYYQSADTAQKIVTAQIVKVALADKQGNVLAAQ</sequence>
<evidence type="ECO:0000313" key="2">
    <source>
        <dbReference type="EMBL" id="CAJ0816176.1"/>
    </source>
</evidence>
<evidence type="ECO:0000313" key="3">
    <source>
        <dbReference type="Proteomes" id="UP001189757"/>
    </source>
</evidence>
<keyword evidence="1" id="KW-0732">Signal</keyword>
<dbReference type="EMBL" id="CATZLL010000008">
    <property type="protein sequence ID" value="CAJ0816176.1"/>
    <property type="molecule type" value="Genomic_DNA"/>
</dbReference>
<feature type="signal peptide" evidence="1">
    <location>
        <begin position="1"/>
        <end position="28"/>
    </location>
</feature>
<protein>
    <recommendedName>
        <fullName evidence="4">DUF4852 domain-containing protein</fullName>
    </recommendedName>
</protein>
<comment type="caution">
    <text evidence="2">The sequence shown here is derived from an EMBL/GenBank/DDBJ whole genome shotgun (WGS) entry which is preliminary data.</text>
</comment>
<name>A0ABM9K861_9RALS</name>